<evidence type="ECO:0000256" key="1">
    <source>
        <dbReference type="ARBA" id="ARBA00008558"/>
    </source>
</evidence>
<comment type="caution">
    <text evidence="3">The sequence shown here is derived from an EMBL/GenBank/DDBJ whole genome shotgun (WGS) entry which is preliminary data.</text>
</comment>
<sequence>MSIPWQRRTDHVAWLVRQTSQQLAFGTAFAHPDGGAAWLGDDGRPDLSRPVHTWISARMAHVYSLGALAGVPGCDDLADVALAGLTGRLHDDAHGGWYASSEDDTKSAYAHAFVLLAASTASVAGRPGAPALLDDAAEVLATRFLTEAGLYAEQWDAAWTRLDPYRGVNANMHGVEATLAAYDATGDRTFLDRAHHITSRVHSWAAANDWRVPEHFDVDWTPMPEYHRDQPDHPFQPYGATVGHGLEWSRLTLAVRAALGRDAPGWMLETAVMLFERAVADGWSVDDHDGFVYTTDWSGRPVVRERMHWVVCEAISAAAALHEATGNAVYDQWYRRWWNHAARHWIDPATGSWAHQLAPDLSPSDSVWTGRPDLYHSLHAVVLPRLPLAPGAAVALREGIVRDEMAVTTPS</sequence>
<dbReference type="GO" id="GO:0016853">
    <property type="term" value="F:isomerase activity"/>
    <property type="evidence" value="ECO:0007669"/>
    <property type="project" value="UniProtKB-KW"/>
</dbReference>
<reference evidence="3 4" key="1">
    <citation type="submission" date="2018-10" db="EMBL/GenBank/DDBJ databases">
        <title>Marmoricola sp. 4Q3S-7 whole genome shotgun sequence.</title>
        <authorList>
            <person name="Li F."/>
        </authorList>
    </citation>
    <scope>NUCLEOTIDE SEQUENCE [LARGE SCALE GENOMIC DNA]</scope>
    <source>
        <strain evidence="3 4">4Q3S-7</strain>
    </source>
</reference>
<keyword evidence="4" id="KW-1185">Reference proteome</keyword>
<dbReference type="InterPro" id="IPR010819">
    <property type="entry name" value="AGE/CE"/>
</dbReference>
<dbReference type="EMBL" id="RDBE01000001">
    <property type="protein sequence ID" value="RLV51092.1"/>
    <property type="molecule type" value="Genomic_DNA"/>
</dbReference>
<dbReference type="SUPFAM" id="SSF48208">
    <property type="entry name" value="Six-hairpin glycosidases"/>
    <property type="match status" value="1"/>
</dbReference>
<dbReference type="PANTHER" id="PTHR15108">
    <property type="entry name" value="N-ACYLGLUCOSAMINE-2-EPIMERASE"/>
    <property type="match status" value="1"/>
</dbReference>
<dbReference type="RefSeq" id="WP_121804772.1">
    <property type="nucleotide sequence ID" value="NZ_RDBE01000001.1"/>
</dbReference>
<dbReference type="Proteomes" id="UP000281708">
    <property type="component" value="Unassembled WGS sequence"/>
</dbReference>
<accession>A0A3L8P7Z9</accession>
<dbReference type="GO" id="GO:0005975">
    <property type="term" value="P:carbohydrate metabolic process"/>
    <property type="evidence" value="ECO:0007669"/>
    <property type="project" value="InterPro"/>
</dbReference>
<evidence type="ECO:0000313" key="4">
    <source>
        <dbReference type="Proteomes" id="UP000281708"/>
    </source>
</evidence>
<evidence type="ECO:0000313" key="3">
    <source>
        <dbReference type="EMBL" id="RLV51092.1"/>
    </source>
</evidence>
<dbReference type="AlphaFoldDB" id="A0A3L8P7Z9"/>
<comment type="similarity">
    <text evidence="1">Belongs to the N-acylglucosamine 2-epimerase family.</text>
</comment>
<dbReference type="InterPro" id="IPR008928">
    <property type="entry name" value="6-hairpin_glycosidase_sf"/>
</dbReference>
<gene>
    <name evidence="3" type="ORF">D9V37_04010</name>
</gene>
<dbReference type="InterPro" id="IPR012341">
    <property type="entry name" value="6hp_glycosidase-like_sf"/>
</dbReference>
<dbReference type="Gene3D" id="1.50.10.10">
    <property type="match status" value="1"/>
</dbReference>
<proteinExistence type="inferred from homology"/>
<name>A0A3L8P7Z9_9ACTN</name>
<protein>
    <submittedName>
        <fullName evidence="3">AGE family epimerase/isomerase</fullName>
    </submittedName>
</protein>
<organism evidence="3 4">
    <name type="scientific">Nocardioides mangrovicus</name>
    <dbReference type="NCBI Taxonomy" id="2478913"/>
    <lineage>
        <taxon>Bacteria</taxon>
        <taxon>Bacillati</taxon>
        <taxon>Actinomycetota</taxon>
        <taxon>Actinomycetes</taxon>
        <taxon>Propionibacteriales</taxon>
        <taxon>Nocardioidaceae</taxon>
        <taxon>Nocardioides</taxon>
    </lineage>
</organism>
<dbReference type="Pfam" id="PF07221">
    <property type="entry name" value="GlcNAc_2-epim"/>
    <property type="match status" value="1"/>
</dbReference>
<keyword evidence="2 3" id="KW-0413">Isomerase</keyword>
<evidence type="ECO:0000256" key="2">
    <source>
        <dbReference type="ARBA" id="ARBA00023235"/>
    </source>
</evidence>
<dbReference type="OrthoDB" id="9806359at2"/>